<accession>A0A4Y8N461</accession>
<evidence type="ECO:0000313" key="2">
    <source>
        <dbReference type="Proteomes" id="UP000297385"/>
    </source>
</evidence>
<evidence type="ECO:0000313" key="1">
    <source>
        <dbReference type="EMBL" id="TFE44445.1"/>
    </source>
</evidence>
<sequence length="193" mass="21116">MSIYYAIVEGDPLDNGNGYVLTGSEYSLIDNDKGRHRKQTHLGQLAYCGVCQSSGSILAKAQIRDSLRGYDARLQAYEAVDGDMVLCKCERHPRVMACYARSVMYIDEGRTSPVVAQSATHSSRTYDEQVTASARGVSLQGYPFLIETSDGQTVCGRADGNGRLPRIYTDSASSYAIHWGDDALSHEGWSNAE</sequence>
<reference evidence="1 2" key="1">
    <citation type="submission" date="2019-03" db="EMBL/GenBank/DDBJ databases">
        <title>Complete Genome Sequence of Paraburkholderia dipogonis ICMP 19430T, a Nitrogen-fixing Symbiont of the South African Invasive Legume Dipogon lignosus in New Zealand.</title>
        <authorList>
            <person name="De Meyer S.E."/>
        </authorList>
    </citation>
    <scope>NUCLEOTIDE SEQUENCE [LARGE SCALE GENOMIC DNA]</scope>
    <source>
        <strain evidence="1 2">ICMP 19430</strain>
    </source>
</reference>
<dbReference type="RefSeq" id="WP_134456277.1">
    <property type="nucleotide sequence ID" value="NZ_JBHMFL010000046.1"/>
</dbReference>
<dbReference type="GeneID" id="97305480"/>
<dbReference type="EMBL" id="SNVI01000001">
    <property type="protein sequence ID" value="TFE44445.1"/>
    <property type="molecule type" value="Genomic_DNA"/>
</dbReference>
<evidence type="ECO:0008006" key="3">
    <source>
        <dbReference type="Google" id="ProtNLM"/>
    </source>
</evidence>
<protein>
    <recommendedName>
        <fullName evidence="3">PAAR domain-containing protein</fullName>
    </recommendedName>
</protein>
<gene>
    <name evidence="1" type="ORF">E2553_05020</name>
</gene>
<dbReference type="Proteomes" id="UP000297385">
    <property type="component" value="Unassembled WGS sequence"/>
</dbReference>
<proteinExistence type="predicted"/>
<comment type="caution">
    <text evidence="1">The sequence shown here is derived from an EMBL/GenBank/DDBJ whole genome shotgun (WGS) entry which is preliminary data.</text>
</comment>
<name>A0A4Y8N461_9BURK</name>
<dbReference type="AlphaFoldDB" id="A0A4Y8N461"/>
<organism evidence="1 2">
    <name type="scientific">Paraburkholderia dipogonis</name>
    <dbReference type="NCBI Taxonomy" id="1211383"/>
    <lineage>
        <taxon>Bacteria</taxon>
        <taxon>Pseudomonadati</taxon>
        <taxon>Pseudomonadota</taxon>
        <taxon>Betaproteobacteria</taxon>
        <taxon>Burkholderiales</taxon>
        <taxon>Burkholderiaceae</taxon>
        <taxon>Paraburkholderia</taxon>
    </lineage>
</organism>